<gene>
    <name evidence="2" type="ORF">G3I71_43725</name>
</gene>
<evidence type="ECO:0000313" key="2">
    <source>
        <dbReference type="EMBL" id="NEC92513.1"/>
    </source>
</evidence>
<evidence type="ECO:0000256" key="1">
    <source>
        <dbReference type="SAM" id="MobiDB-lite"/>
    </source>
</evidence>
<feature type="region of interest" description="Disordered" evidence="1">
    <location>
        <begin position="18"/>
        <end position="68"/>
    </location>
</feature>
<comment type="caution">
    <text evidence="2">The sequence shown here is derived from an EMBL/GenBank/DDBJ whole genome shotgun (WGS) entry which is preliminary data.</text>
</comment>
<name>A0A6B3C6T4_9ACTN</name>
<dbReference type="EMBL" id="JAAGLU010000075">
    <property type="protein sequence ID" value="NEC92513.1"/>
    <property type="molecule type" value="Genomic_DNA"/>
</dbReference>
<organism evidence="2">
    <name type="scientific">Streptomyces sp. SID12501</name>
    <dbReference type="NCBI Taxonomy" id="2706042"/>
    <lineage>
        <taxon>Bacteria</taxon>
        <taxon>Bacillati</taxon>
        <taxon>Actinomycetota</taxon>
        <taxon>Actinomycetes</taxon>
        <taxon>Kitasatosporales</taxon>
        <taxon>Streptomycetaceae</taxon>
        <taxon>Streptomyces</taxon>
    </lineage>
</organism>
<accession>A0A6B3C6T4</accession>
<dbReference type="RefSeq" id="WP_164324225.1">
    <property type="nucleotide sequence ID" value="NZ_JAAGLU010000075.1"/>
</dbReference>
<sequence length="188" mass="20262">MAASIATIVSLAVTFIDVPGDESDDKSGTARTPVGQPHGNEDEARKTSKKKEKEKNEEEKEEKKLESTLVVGSDAPTIGWCEIVNGQLTAPAPKDKVIGVFVTVYEASYPQLHVSFPQHQQLTWTGAATLGDGVAADNGVTFQIQLVMLPTSEDPTNWGEGTPVSFGKDWKVLAQREVKRGTEASHCP</sequence>
<feature type="compositionally biased region" description="Basic and acidic residues" evidence="1">
    <location>
        <begin position="39"/>
        <end position="66"/>
    </location>
</feature>
<proteinExistence type="predicted"/>
<reference evidence="2" key="1">
    <citation type="submission" date="2020-01" db="EMBL/GenBank/DDBJ databases">
        <title>Insect and environment-associated Actinomycetes.</title>
        <authorList>
            <person name="Currrie C."/>
            <person name="Chevrette M."/>
            <person name="Carlson C."/>
            <person name="Stubbendieck R."/>
            <person name="Wendt-Pienkowski E."/>
        </authorList>
    </citation>
    <scope>NUCLEOTIDE SEQUENCE</scope>
    <source>
        <strain evidence="2">SID12501</strain>
    </source>
</reference>
<dbReference type="AlphaFoldDB" id="A0A6B3C6T4"/>
<protein>
    <submittedName>
        <fullName evidence="2">Uncharacterized protein</fullName>
    </submittedName>
</protein>